<dbReference type="InterPro" id="IPR050869">
    <property type="entry name" value="H3K4_H4K5_MeTrfase"/>
</dbReference>
<dbReference type="InterPro" id="IPR001214">
    <property type="entry name" value="SET_dom"/>
</dbReference>
<dbReference type="Pfam" id="PF00856">
    <property type="entry name" value="SET"/>
    <property type="match status" value="1"/>
</dbReference>
<keyword evidence="2 4" id="KW-0863">Zinc-finger</keyword>
<evidence type="ECO:0000256" key="4">
    <source>
        <dbReference type="PROSITE-ProRule" id="PRU00134"/>
    </source>
</evidence>
<evidence type="ECO:0000259" key="6">
    <source>
        <dbReference type="PROSITE" id="PS50865"/>
    </source>
</evidence>
<keyword evidence="3" id="KW-0862">Zinc</keyword>
<dbReference type="SUPFAM" id="SSF82199">
    <property type="entry name" value="SET domain"/>
    <property type="match status" value="1"/>
</dbReference>
<sequence length="454" mass="51792">MTMHCIVNDSLVTDVSGDHGRRVEAPVDLSPGDLVLRSSAHAAVLLPELWGSHCHKCFDSKIRLSRCSRCQTAFYCSKTCQLKDWQSNHRIECQSLKHLAQLGLRSGQVVDVVLLGRILRRENGEKLESTKLVWYTQDMEDHELMLLAVLAQKLYFVNDELFTMDEMVRMLSRFRNNNFSICDELLLELGAGCYLVGAMINHSCNPNCVVTFVPKTLDMEIRAMKPIKSGEEITQTYVDIALPRRERQQRLRNKYHFCCKCTRCLQPLQDPRSLDAFLDADINGVPQELWTKERQDEVEQALKEANFVTNHVAKETNSTAEHQQCIDALANLAEHQNSTLHRDNITRLQTLSALFSAEIERGSVEEASTYGERMLTFYKRVYSSNHPVTGLHLFTLGDLYGQLPQFGSRGLNCKAKSLEYLAEAHRILRITHGKNHRFAKMLADRLETSSFIVS</sequence>
<dbReference type="PROSITE" id="PS50865">
    <property type="entry name" value="ZF_MYND_2"/>
    <property type="match status" value="1"/>
</dbReference>
<evidence type="ECO:0000313" key="8">
    <source>
        <dbReference type="Proteomes" id="UP001162029"/>
    </source>
</evidence>
<accession>A0AAV0T8X1</accession>
<evidence type="ECO:0000313" key="7">
    <source>
        <dbReference type="EMBL" id="CAI5717247.1"/>
    </source>
</evidence>
<dbReference type="Gene3D" id="1.25.40.970">
    <property type="match status" value="1"/>
</dbReference>
<feature type="domain" description="SET" evidence="5">
    <location>
        <begin position="9"/>
        <end position="238"/>
    </location>
</feature>
<name>A0AAV0T8X1_9STRA</name>
<comment type="caution">
    <text evidence="7">The sequence shown here is derived from an EMBL/GenBank/DDBJ whole genome shotgun (WGS) entry which is preliminary data.</text>
</comment>
<proteinExistence type="predicted"/>
<evidence type="ECO:0000256" key="3">
    <source>
        <dbReference type="ARBA" id="ARBA00022833"/>
    </source>
</evidence>
<gene>
    <name evidence="7" type="ORF">PDE001_LOCUS1647</name>
</gene>
<dbReference type="Gene3D" id="1.25.40.10">
    <property type="entry name" value="Tetratricopeptide repeat domain"/>
    <property type="match status" value="1"/>
</dbReference>
<dbReference type="PANTHER" id="PTHR12197">
    <property type="entry name" value="HISTONE-LYSINE N-METHYLTRANSFERASE SMYD"/>
    <property type="match status" value="1"/>
</dbReference>
<dbReference type="InterPro" id="IPR046341">
    <property type="entry name" value="SET_dom_sf"/>
</dbReference>
<organism evidence="7 8">
    <name type="scientific">Peronospora destructor</name>
    <dbReference type="NCBI Taxonomy" id="86335"/>
    <lineage>
        <taxon>Eukaryota</taxon>
        <taxon>Sar</taxon>
        <taxon>Stramenopiles</taxon>
        <taxon>Oomycota</taxon>
        <taxon>Peronosporomycetes</taxon>
        <taxon>Peronosporales</taxon>
        <taxon>Peronosporaceae</taxon>
        <taxon>Peronospora</taxon>
    </lineage>
</organism>
<dbReference type="PANTHER" id="PTHR12197:SF251">
    <property type="entry name" value="EG:BACR7C10.4 PROTEIN"/>
    <property type="match status" value="1"/>
</dbReference>
<feature type="domain" description="MYND-type" evidence="6">
    <location>
        <begin position="54"/>
        <end position="93"/>
    </location>
</feature>
<dbReference type="Gene3D" id="1.10.220.160">
    <property type="match status" value="1"/>
</dbReference>
<dbReference type="Gene3D" id="2.170.270.10">
    <property type="entry name" value="SET domain"/>
    <property type="match status" value="1"/>
</dbReference>
<evidence type="ECO:0000256" key="1">
    <source>
        <dbReference type="ARBA" id="ARBA00022723"/>
    </source>
</evidence>
<dbReference type="AlphaFoldDB" id="A0AAV0T8X1"/>
<protein>
    <submittedName>
        <fullName evidence="7">Uncharacterized protein</fullName>
    </submittedName>
</protein>
<dbReference type="InterPro" id="IPR002893">
    <property type="entry name" value="Znf_MYND"/>
</dbReference>
<dbReference type="Gene3D" id="6.10.140.2220">
    <property type="match status" value="1"/>
</dbReference>
<evidence type="ECO:0000256" key="2">
    <source>
        <dbReference type="ARBA" id="ARBA00022771"/>
    </source>
</evidence>
<keyword evidence="1" id="KW-0479">Metal-binding</keyword>
<dbReference type="PROSITE" id="PS50280">
    <property type="entry name" value="SET"/>
    <property type="match status" value="1"/>
</dbReference>
<dbReference type="GO" id="GO:0008270">
    <property type="term" value="F:zinc ion binding"/>
    <property type="evidence" value="ECO:0007669"/>
    <property type="project" value="UniProtKB-KW"/>
</dbReference>
<dbReference type="EMBL" id="CANTFM010000296">
    <property type="protein sequence ID" value="CAI5717247.1"/>
    <property type="molecule type" value="Genomic_DNA"/>
</dbReference>
<evidence type="ECO:0000259" key="5">
    <source>
        <dbReference type="PROSITE" id="PS50280"/>
    </source>
</evidence>
<dbReference type="GO" id="GO:0005634">
    <property type="term" value="C:nucleus"/>
    <property type="evidence" value="ECO:0007669"/>
    <property type="project" value="TreeGrafter"/>
</dbReference>
<dbReference type="InterPro" id="IPR011990">
    <property type="entry name" value="TPR-like_helical_dom_sf"/>
</dbReference>
<reference evidence="7" key="1">
    <citation type="submission" date="2022-12" db="EMBL/GenBank/DDBJ databases">
        <authorList>
            <person name="Webb A."/>
        </authorList>
    </citation>
    <scope>NUCLEOTIDE SEQUENCE</scope>
    <source>
        <strain evidence="7">Pd1</strain>
    </source>
</reference>
<dbReference type="Pfam" id="PF01753">
    <property type="entry name" value="zf-MYND"/>
    <property type="match status" value="1"/>
</dbReference>
<keyword evidence="8" id="KW-1185">Reference proteome</keyword>
<dbReference type="Proteomes" id="UP001162029">
    <property type="component" value="Unassembled WGS sequence"/>
</dbReference>